<dbReference type="CDD" id="cd00267">
    <property type="entry name" value="ABC_ATPase"/>
    <property type="match status" value="1"/>
</dbReference>
<name>A0A8J8B6C1_9EURY</name>
<accession>A0A8J8B6C1</accession>
<proteinExistence type="predicted"/>
<feature type="domain" description="ATPase AAA-type core" evidence="2">
    <location>
        <begin position="163"/>
        <end position="330"/>
    </location>
</feature>
<dbReference type="OrthoDB" id="25344at2157"/>
<evidence type="ECO:0008006" key="5">
    <source>
        <dbReference type="Google" id="ProtNLM"/>
    </source>
</evidence>
<feature type="domain" description="Endonuclease GajA/Old nuclease/RecF-like AAA" evidence="1">
    <location>
        <begin position="5"/>
        <end position="47"/>
    </location>
</feature>
<comment type="caution">
    <text evidence="3">The sequence shown here is derived from an EMBL/GenBank/DDBJ whole genome shotgun (WGS) entry which is preliminary data.</text>
</comment>
<dbReference type="Proteomes" id="UP000730161">
    <property type="component" value="Unassembled WGS sequence"/>
</dbReference>
<evidence type="ECO:0000259" key="2">
    <source>
        <dbReference type="Pfam" id="PF13304"/>
    </source>
</evidence>
<sequence>MENLYSIRIQGYKSIRDLTLDIRAITILIGANSSGKSNILSIFKLLNAIAKGRLKLAMSRGGGASSTLHYGQKRTGEMAIEVKLGPHQYQCVLAPAQDGHLIFTEERPGIHLDLQPSFVRDQGTSAGVEGKGRSNWHRSIDAGGNWESSLSKLAEKGDPASRQILRTFNDLRVYHFQDTSDTADVKGIQQINDNLYLREDGGNLAPFLYALSHTHPDHYTRIVETIQLVIPGFDDFTLRPMVENTNMMRLEWREIDSDYLFLAHQLSDGTLRFICLATLLLQPDPPDLIIIDEPELGLHPSAIQVLAALIGSASHRTHVIVATQSAMLVDLFEPEDVVVVDRLQGETTARRLNQEELESWLSEYSLSELWEMNILGGKPVW</sequence>
<evidence type="ECO:0000313" key="3">
    <source>
        <dbReference type="EMBL" id="MBR1368487.1"/>
    </source>
</evidence>
<dbReference type="InterPro" id="IPR041685">
    <property type="entry name" value="AAA_GajA/Old/RecF-like"/>
</dbReference>
<dbReference type="SUPFAM" id="SSF52540">
    <property type="entry name" value="P-loop containing nucleoside triphosphate hydrolases"/>
    <property type="match status" value="1"/>
</dbReference>
<dbReference type="RefSeq" id="WP_211530116.1">
    <property type="nucleotide sequence ID" value="NZ_JWHL01000003.1"/>
</dbReference>
<protein>
    <recommendedName>
        <fullName evidence="5">ATPase</fullName>
    </recommendedName>
</protein>
<dbReference type="GO" id="GO:0006302">
    <property type="term" value="P:double-strand break repair"/>
    <property type="evidence" value="ECO:0007669"/>
    <property type="project" value="TreeGrafter"/>
</dbReference>
<dbReference type="InterPro" id="IPR014555">
    <property type="entry name" value="RecF-like"/>
</dbReference>
<evidence type="ECO:0000313" key="4">
    <source>
        <dbReference type="Proteomes" id="UP000730161"/>
    </source>
</evidence>
<dbReference type="PANTHER" id="PTHR32182:SF22">
    <property type="entry name" value="ATP-DEPENDENT ENDONUCLEASE, OLD FAMILY-RELATED"/>
    <property type="match status" value="1"/>
</dbReference>
<dbReference type="GO" id="GO:0016887">
    <property type="term" value="F:ATP hydrolysis activity"/>
    <property type="evidence" value="ECO:0007669"/>
    <property type="project" value="InterPro"/>
</dbReference>
<dbReference type="GO" id="GO:0000731">
    <property type="term" value="P:DNA synthesis involved in DNA repair"/>
    <property type="evidence" value="ECO:0007669"/>
    <property type="project" value="TreeGrafter"/>
</dbReference>
<gene>
    <name evidence="3" type="ORF">RJ53_02795</name>
</gene>
<dbReference type="EMBL" id="JWHL01000003">
    <property type="protein sequence ID" value="MBR1368487.1"/>
    <property type="molecule type" value="Genomic_DNA"/>
</dbReference>
<organism evidence="3 4">
    <name type="scientific">Methanocalculus chunghsingensis</name>
    <dbReference type="NCBI Taxonomy" id="156457"/>
    <lineage>
        <taxon>Archaea</taxon>
        <taxon>Methanobacteriati</taxon>
        <taxon>Methanobacteriota</taxon>
        <taxon>Stenosarchaea group</taxon>
        <taxon>Methanomicrobia</taxon>
        <taxon>Methanomicrobiales</taxon>
        <taxon>Methanocalculaceae</taxon>
        <taxon>Methanocalculus</taxon>
    </lineage>
</organism>
<dbReference type="Pfam" id="PF13304">
    <property type="entry name" value="AAA_21"/>
    <property type="match status" value="1"/>
</dbReference>
<dbReference type="Pfam" id="PF13175">
    <property type="entry name" value="AAA_15"/>
    <property type="match status" value="1"/>
</dbReference>
<evidence type="ECO:0000259" key="1">
    <source>
        <dbReference type="Pfam" id="PF13175"/>
    </source>
</evidence>
<dbReference type="AlphaFoldDB" id="A0A8J8B6C1"/>
<dbReference type="InterPro" id="IPR003959">
    <property type="entry name" value="ATPase_AAA_core"/>
</dbReference>
<dbReference type="PIRSF" id="PIRSF029347">
    <property type="entry name" value="RecF"/>
    <property type="match status" value="1"/>
</dbReference>
<dbReference type="GO" id="GO:0005524">
    <property type="term" value="F:ATP binding"/>
    <property type="evidence" value="ECO:0007669"/>
    <property type="project" value="InterPro"/>
</dbReference>
<dbReference type="Gene3D" id="3.40.50.300">
    <property type="entry name" value="P-loop containing nucleotide triphosphate hydrolases"/>
    <property type="match status" value="2"/>
</dbReference>
<reference evidence="3" key="1">
    <citation type="submission" date="2014-12" db="EMBL/GenBank/DDBJ databases">
        <authorList>
            <person name="Huang H.-H."/>
            <person name="Chen S.-C."/>
            <person name="Lai M.-C."/>
        </authorList>
    </citation>
    <scope>NUCLEOTIDE SEQUENCE</scope>
    <source>
        <strain evidence="3">K1F9705b</strain>
    </source>
</reference>
<keyword evidence="4" id="KW-1185">Reference proteome</keyword>
<dbReference type="PANTHER" id="PTHR32182">
    <property type="entry name" value="DNA REPLICATION AND REPAIR PROTEIN RECF"/>
    <property type="match status" value="1"/>
</dbReference>
<dbReference type="InterPro" id="IPR027417">
    <property type="entry name" value="P-loop_NTPase"/>
</dbReference>